<dbReference type="Proteomes" id="UP001198402">
    <property type="component" value="Unassembled WGS sequence"/>
</dbReference>
<comment type="caution">
    <text evidence="1">The sequence shown here is derived from an EMBL/GenBank/DDBJ whole genome shotgun (WGS) entry which is preliminary data.</text>
</comment>
<dbReference type="RefSeq" id="WP_224477337.1">
    <property type="nucleotide sequence ID" value="NZ_JAIUJS010000002.1"/>
</dbReference>
<evidence type="ECO:0000313" key="1">
    <source>
        <dbReference type="EMBL" id="MCA0152400.1"/>
    </source>
</evidence>
<organism evidence="1 2">
    <name type="scientific">Winogradskyella vincentii</name>
    <dbReference type="NCBI Taxonomy" id="2877122"/>
    <lineage>
        <taxon>Bacteria</taxon>
        <taxon>Pseudomonadati</taxon>
        <taxon>Bacteroidota</taxon>
        <taxon>Flavobacteriia</taxon>
        <taxon>Flavobacteriales</taxon>
        <taxon>Flavobacteriaceae</taxon>
        <taxon>Winogradskyella</taxon>
    </lineage>
</organism>
<reference evidence="2" key="1">
    <citation type="submission" date="2023-07" db="EMBL/GenBank/DDBJ databases">
        <authorList>
            <person name="Yue Y."/>
        </authorList>
    </citation>
    <scope>NUCLEOTIDE SEQUENCE [LARGE SCALE GENOMIC DNA]</scope>
    <source>
        <strain evidence="2">2Y89</strain>
    </source>
</reference>
<evidence type="ECO:0008006" key="3">
    <source>
        <dbReference type="Google" id="ProtNLM"/>
    </source>
</evidence>
<protein>
    <recommendedName>
        <fullName evidence="3">Outer membrane protein beta-barrel domain-containing protein</fullName>
    </recommendedName>
</protein>
<proteinExistence type="predicted"/>
<keyword evidence="2" id="KW-1185">Reference proteome</keyword>
<sequence length="232" mass="25634">MNKPQHILLVVICLSFVTLVNAQHRRYVIKNGIAIGGGLTQFDISTDNFNTKKGNGWLIGASATGDLPNKWYNVSYGLQISENNLEISGYETVIDLAGDKEIEYNLFAVQLAFLFHAKIVPNLLTIDAGPMLQYNGKLELQSDNEENLYVYLNNGNSILAKELEEISEINVNGAIGATLGLGAFKFRIQYVYGFTNILNKLNGNEAEFGPHTGNTDFKGNQAMINFMALITF</sequence>
<evidence type="ECO:0000313" key="2">
    <source>
        <dbReference type="Proteomes" id="UP001198402"/>
    </source>
</evidence>
<gene>
    <name evidence="1" type="ORF">LBV24_04170</name>
</gene>
<accession>A0ABS7XZF6</accession>
<name>A0ABS7XZF6_9FLAO</name>
<dbReference type="EMBL" id="JAIUJS010000002">
    <property type="protein sequence ID" value="MCA0152400.1"/>
    <property type="molecule type" value="Genomic_DNA"/>
</dbReference>